<dbReference type="AlphaFoldDB" id="A0A9R1W2B3"/>
<name>A0A9R1W2B3_LACSA</name>
<evidence type="ECO:0000313" key="2">
    <source>
        <dbReference type="EMBL" id="KAJ0214920.1"/>
    </source>
</evidence>
<comment type="caution">
    <text evidence="2">The sequence shown here is derived from an EMBL/GenBank/DDBJ whole genome shotgun (WGS) entry which is preliminary data.</text>
</comment>
<dbReference type="PANTHER" id="PTHR31973">
    <property type="entry name" value="POLYPROTEIN, PUTATIVE-RELATED"/>
    <property type="match status" value="1"/>
</dbReference>
<evidence type="ECO:0000259" key="1">
    <source>
        <dbReference type="Pfam" id="PF04434"/>
    </source>
</evidence>
<dbReference type="GO" id="GO:0008270">
    <property type="term" value="F:zinc ion binding"/>
    <property type="evidence" value="ECO:0007669"/>
    <property type="project" value="InterPro"/>
</dbReference>
<protein>
    <recommendedName>
        <fullName evidence="1">SWIM-type domain-containing protein</fullName>
    </recommendedName>
</protein>
<evidence type="ECO:0000313" key="3">
    <source>
        <dbReference type="Proteomes" id="UP000235145"/>
    </source>
</evidence>
<dbReference type="EMBL" id="NBSK02000003">
    <property type="protein sequence ID" value="KAJ0214920.1"/>
    <property type="molecule type" value="Genomic_DNA"/>
</dbReference>
<dbReference type="Pfam" id="PF04434">
    <property type="entry name" value="SWIM"/>
    <property type="match status" value="1"/>
</dbReference>
<dbReference type="PANTHER" id="PTHR31973:SF190">
    <property type="entry name" value="MULE TRANSPOSASE DOMAIN-CONTAINING PROTEIN"/>
    <property type="match status" value="1"/>
</dbReference>
<organism evidence="2 3">
    <name type="scientific">Lactuca sativa</name>
    <name type="common">Garden lettuce</name>
    <dbReference type="NCBI Taxonomy" id="4236"/>
    <lineage>
        <taxon>Eukaryota</taxon>
        <taxon>Viridiplantae</taxon>
        <taxon>Streptophyta</taxon>
        <taxon>Embryophyta</taxon>
        <taxon>Tracheophyta</taxon>
        <taxon>Spermatophyta</taxon>
        <taxon>Magnoliopsida</taxon>
        <taxon>eudicotyledons</taxon>
        <taxon>Gunneridae</taxon>
        <taxon>Pentapetalae</taxon>
        <taxon>asterids</taxon>
        <taxon>campanulids</taxon>
        <taxon>Asterales</taxon>
        <taxon>Asteraceae</taxon>
        <taxon>Cichorioideae</taxon>
        <taxon>Cichorieae</taxon>
        <taxon>Lactucinae</taxon>
        <taxon>Lactuca</taxon>
    </lineage>
</organism>
<reference evidence="2 3" key="1">
    <citation type="journal article" date="2017" name="Nat. Commun.">
        <title>Genome assembly with in vitro proximity ligation data and whole-genome triplication in lettuce.</title>
        <authorList>
            <person name="Reyes-Chin-Wo S."/>
            <person name="Wang Z."/>
            <person name="Yang X."/>
            <person name="Kozik A."/>
            <person name="Arikit S."/>
            <person name="Song C."/>
            <person name="Xia L."/>
            <person name="Froenicke L."/>
            <person name="Lavelle D.O."/>
            <person name="Truco M.J."/>
            <person name="Xia R."/>
            <person name="Zhu S."/>
            <person name="Xu C."/>
            <person name="Xu H."/>
            <person name="Xu X."/>
            <person name="Cox K."/>
            <person name="Korf I."/>
            <person name="Meyers B.C."/>
            <person name="Michelmore R.W."/>
        </authorList>
    </citation>
    <scope>NUCLEOTIDE SEQUENCE [LARGE SCALE GENOMIC DNA]</scope>
    <source>
        <strain evidence="3">cv. Salinas</strain>
        <tissue evidence="2">Seedlings</tissue>
    </source>
</reference>
<keyword evidence="3" id="KW-1185">Reference proteome</keyword>
<feature type="domain" description="SWIM-type" evidence="1">
    <location>
        <begin position="79"/>
        <end position="104"/>
    </location>
</feature>
<proteinExistence type="predicted"/>
<gene>
    <name evidence="2" type="ORF">LSAT_V11C300150270</name>
</gene>
<sequence>MLGCHCQMLFNNMCEIFNGKMIDGRDKPIISALEYIREYLIRRMCSLQKAIDKKKAQQMRVVFASNEKYQVKGVWNDQYVVNMNERYCTCRKWELTGIPYKHVAVIWDMI</sequence>
<dbReference type="Proteomes" id="UP000235145">
    <property type="component" value="Unassembled WGS sequence"/>
</dbReference>
<accession>A0A9R1W2B3</accession>
<dbReference type="InterPro" id="IPR007527">
    <property type="entry name" value="Znf_SWIM"/>
</dbReference>